<name>A0A430FF06_9BIFI</name>
<comment type="subcellular location">
    <subcellularLocation>
        <location evidence="1">Cytoplasm</location>
    </subcellularLocation>
</comment>
<dbReference type="EMBL" id="QXGK01000028">
    <property type="protein sequence ID" value="RSX51338.1"/>
    <property type="molecule type" value="Genomic_DNA"/>
</dbReference>
<evidence type="ECO:0000259" key="7">
    <source>
        <dbReference type="Pfam" id="PF21982"/>
    </source>
</evidence>
<dbReference type="AlphaFoldDB" id="A0A430FF06"/>
<dbReference type="Pfam" id="PF02631">
    <property type="entry name" value="RecX_HTH2"/>
    <property type="match status" value="1"/>
</dbReference>
<feature type="domain" description="RecX second three-helical" evidence="6">
    <location>
        <begin position="147"/>
        <end position="183"/>
    </location>
</feature>
<evidence type="ECO:0000313" key="8">
    <source>
        <dbReference type="EMBL" id="RSX51338.1"/>
    </source>
</evidence>
<dbReference type="InterPro" id="IPR053926">
    <property type="entry name" value="RecX_HTH_1st"/>
</dbReference>
<dbReference type="Proteomes" id="UP000287470">
    <property type="component" value="Unassembled WGS sequence"/>
</dbReference>
<dbReference type="PANTHER" id="PTHR33602">
    <property type="entry name" value="REGULATORY PROTEIN RECX FAMILY PROTEIN"/>
    <property type="match status" value="1"/>
</dbReference>
<evidence type="ECO:0000256" key="4">
    <source>
        <dbReference type="ARBA" id="ARBA00022490"/>
    </source>
</evidence>
<proteinExistence type="inferred from homology"/>
<dbReference type="PANTHER" id="PTHR33602:SF1">
    <property type="entry name" value="REGULATORY PROTEIN RECX FAMILY PROTEIN"/>
    <property type="match status" value="1"/>
</dbReference>
<sequence>MISAEDFLASVGVPAAPAAADGRSGIAYSAQPEDRVGDAGDSMPSPASPGFGAAAYARFGTVAGADGADADSDAADDVEPNRTGGSPRQVDASEADDLDSCREAALRLLDAAPRASGALRDRLLAKGYGEDVVEDVIDRLSRVDLIDDEAYARSAVRYCAGRLMGSRAAVAELVRKGVDRSTAGRVVREAAENGVFEEAVWELGRRYERKTRGMERAKRLNRFWAAGGRKGHDPAELRRVAAELFR</sequence>
<accession>A0A430FF06</accession>
<gene>
    <name evidence="8" type="ORF">D2E24_1901</name>
</gene>
<evidence type="ECO:0000313" key="9">
    <source>
        <dbReference type="Proteomes" id="UP000287470"/>
    </source>
</evidence>
<evidence type="ECO:0000256" key="3">
    <source>
        <dbReference type="ARBA" id="ARBA00018111"/>
    </source>
</evidence>
<evidence type="ECO:0000256" key="5">
    <source>
        <dbReference type="SAM" id="MobiDB-lite"/>
    </source>
</evidence>
<feature type="region of interest" description="Disordered" evidence="5">
    <location>
        <begin position="18"/>
        <end position="50"/>
    </location>
</feature>
<dbReference type="RefSeq" id="WP_241222962.1">
    <property type="nucleotide sequence ID" value="NZ_QXGK01000028.1"/>
</dbReference>
<dbReference type="GO" id="GO:0006282">
    <property type="term" value="P:regulation of DNA repair"/>
    <property type="evidence" value="ECO:0007669"/>
    <property type="project" value="InterPro"/>
</dbReference>
<comment type="similarity">
    <text evidence="2">Belongs to the RecX family.</text>
</comment>
<evidence type="ECO:0000256" key="2">
    <source>
        <dbReference type="ARBA" id="ARBA00009695"/>
    </source>
</evidence>
<organism evidence="8 9">
    <name type="scientific">Bifidobacterium samirii</name>
    <dbReference type="NCBI Taxonomy" id="2306974"/>
    <lineage>
        <taxon>Bacteria</taxon>
        <taxon>Bacillati</taxon>
        <taxon>Actinomycetota</taxon>
        <taxon>Actinomycetes</taxon>
        <taxon>Bifidobacteriales</taxon>
        <taxon>Bifidobacteriaceae</taxon>
        <taxon>Bifidobacterium</taxon>
    </lineage>
</organism>
<keyword evidence="9" id="KW-1185">Reference proteome</keyword>
<dbReference type="InterPro" id="IPR053924">
    <property type="entry name" value="RecX_HTH_2nd"/>
</dbReference>
<feature type="domain" description="RecX first three-helical" evidence="7">
    <location>
        <begin position="101"/>
        <end position="140"/>
    </location>
</feature>
<feature type="compositionally biased region" description="Acidic residues" evidence="5">
    <location>
        <begin position="68"/>
        <end position="78"/>
    </location>
</feature>
<dbReference type="GO" id="GO:0005737">
    <property type="term" value="C:cytoplasm"/>
    <property type="evidence" value="ECO:0007669"/>
    <property type="project" value="UniProtKB-SubCell"/>
</dbReference>
<reference evidence="8 9" key="1">
    <citation type="submission" date="2018-09" db="EMBL/GenBank/DDBJ databases">
        <title>Characterization of the phylogenetic diversity of five novel species belonging to the genus Bifidobacterium.</title>
        <authorList>
            <person name="Lugli G.A."/>
            <person name="Duranti S."/>
            <person name="Milani C."/>
        </authorList>
    </citation>
    <scope>NUCLEOTIDE SEQUENCE [LARGE SCALE GENOMIC DNA]</scope>
    <source>
        <strain evidence="8 9">2033B</strain>
    </source>
</reference>
<evidence type="ECO:0000259" key="6">
    <source>
        <dbReference type="Pfam" id="PF02631"/>
    </source>
</evidence>
<dbReference type="InterPro" id="IPR003783">
    <property type="entry name" value="Regulatory_RecX"/>
</dbReference>
<evidence type="ECO:0000256" key="1">
    <source>
        <dbReference type="ARBA" id="ARBA00004496"/>
    </source>
</evidence>
<dbReference type="Pfam" id="PF21982">
    <property type="entry name" value="RecX_HTH1"/>
    <property type="match status" value="1"/>
</dbReference>
<dbReference type="Gene3D" id="1.10.10.10">
    <property type="entry name" value="Winged helix-like DNA-binding domain superfamily/Winged helix DNA-binding domain"/>
    <property type="match status" value="1"/>
</dbReference>
<feature type="region of interest" description="Disordered" evidence="5">
    <location>
        <begin position="67"/>
        <end position="96"/>
    </location>
</feature>
<comment type="caution">
    <text evidence="8">The sequence shown here is derived from an EMBL/GenBank/DDBJ whole genome shotgun (WGS) entry which is preliminary data.</text>
</comment>
<dbReference type="InterPro" id="IPR036388">
    <property type="entry name" value="WH-like_DNA-bd_sf"/>
</dbReference>
<keyword evidence="4" id="KW-0963">Cytoplasm</keyword>
<protein>
    <recommendedName>
        <fullName evidence="3">Regulatory protein RecX</fullName>
    </recommendedName>
</protein>